<evidence type="ECO:0000256" key="1">
    <source>
        <dbReference type="ARBA" id="ARBA00008560"/>
    </source>
</evidence>
<evidence type="ECO:0000256" key="2">
    <source>
        <dbReference type="ARBA" id="ARBA00022980"/>
    </source>
</evidence>
<organism evidence="6">
    <name type="scientific">Christensenella massiliensis</name>
    <dbReference type="NCBI Taxonomy" id="1805714"/>
    <lineage>
        <taxon>Bacteria</taxon>
        <taxon>Bacillati</taxon>
        <taxon>Bacillota</taxon>
        <taxon>Clostridia</taxon>
        <taxon>Christensenellales</taxon>
        <taxon>Christensenellaceae</taxon>
        <taxon>Christensenella</taxon>
    </lineage>
</organism>
<dbReference type="PANTHER" id="PTHR35534">
    <property type="entry name" value="50S RIBOSOMAL PROTEIN L32"/>
    <property type="match status" value="1"/>
</dbReference>
<dbReference type="GO" id="GO:0003735">
    <property type="term" value="F:structural constituent of ribosome"/>
    <property type="evidence" value="ECO:0007669"/>
    <property type="project" value="InterPro"/>
</dbReference>
<comment type="similarity">
    <text evidence="1 5">Belongs to the bacterial ribosomal protein bL32 family.</text>
</comment>
<dbReference type="Pfam" id="PF01783">
    <property type="entry name" value="Ribosomal_L32p"/>
    <property type="match status" value="1"/>
</dbReference>
<dbReference type="HAMAP" id="MF_00340">
    <property type="entry name" value="Ribosomal_bL32"/>
    <property type="match status" value="1"/>
</dbReference>
<evidence type="ECO:0000256" key="4">
    <source>
        <dbReference type="ARBA" id="ARBA00035178"/>
    </source>
</evidence>
<dbReference type="EMBL" id="CP117826">
    <property type="protein sequence ID" value="XCC62614.1"/>
    <property type="molecule type" value="Genomic_DNA"/>
</dbReference>
<dbReference type="PANTHER" id="PTHR35534:SF1">
    <property type="entry name" value="LARGE RIBOSOMAL SUBUNIT PROTEIN BL32"/>
    <property type="match status" value="1"/>
</dbReference>
<dbReference type="RefSeq" id="WP_079547589.1">
    <property type="nucleotide sequence ID" value="NZ_CP117826.1"/>
</dbReference>
<evidence type="ECO:0000256" key="3">
    <source>
        <dbReference type="ARBA" id="ARBA00023274"/>
    </source>
</evidence>
<keyword evidence="3 5" id="KW-0687">Ribonucleoprotein</keyword>
<dbReference type="SUPFAM" id="SSF57829">
    <property type="entry name" value="Zn-binding ribosomal proteins"/>
    <property type="match status" value="1"/>
</dbReference>
<dbReference type="NCBIfam" id="TIGR01031">
    <property type="entry name" value="rpmF_bact"/>
    <property type="match status" value="1"/>
</dbReference>
<dbReference type="InterPro" id="IPR044957">
    <property type="entry name" value="Ribosomal_bL32_bact"/>
</dbReference>
<dbReference type="InterPro" id="IPR002677">
    <property type="entry name" value="Ribosomal_bL32"/>
</dbReference>
<keyword evidence="2 5" id="KW-0689">Ribosomal protein</keyword>
<accession>A0AAU8A9V3</accession>
<name>A0AAU8A9V3_9FIRM</name>
<sequence>MAVPKNRTSKQRKHTRRAHWKLTAPAVSQCPQCHQPKLAHRVCPNCGYYNGRLAVAPKEAAK</sequence>
<reference evidence="6" key="1">
    <citation type="submission" date="2023-02" db="EMBL/GenBank/DDBJ databases">
        <title>Gut commensal Christensenella minuta modulates host metabolism via a new class of secondary bile acids.</title>
        <authorList>
            <person name="Liu C."/>
        </authorList>
    </citation>
    <scope>NUCLEOTIDE SEQUENCE</scope>
    <source>
        <strain evidence="6">CA70</strain>
    </source>
</reference>
<evidence type="ECO:0000256" key="5">
    <source>
        <dbReference type="HAMAP-Rule" id="MF_00340"/>
    </source>
</evidence>
<dbReference type="InterPro" id="IPR011332">
    <property type="entry name" value="Ribosomal_zn-bd"/>
</dbReference>
<dbReference type="GO" id="GO:0006412">
    <property type="term" value="P:translation"/>
    <property type="evidence" value="ECO:0007669"/>
    <property type="project" value="UniProtKB-UniRule"/>
</dbReference>
<dbReference type="AlphaFoldDB" id="A0AAU8A9V3"/>
<dbReference type="GO" id="GO:0015934">
    <property type="term" value="C:large ribosomal subunit"/>
    <property type="evidence" value="ECO:0007669"/>
    <property type="project" value="InterPro"/>
</dbReference>
<evidence type="ECO:0000313" key="6">
    <source>
        <dbReference type="EMBL" id="XCC62614.1"/>
    </source>
</evidence>
<proteinExistence type="inferred from homology"/>
<protein>
    <recommendedName>
        <fullName evidence="4 5">Large ribosomal subunit protein bL32</fullName>
    </recommendedName>
</protein>
<gene>
    <name evidence="5 6" type="primary">rpmF</name>
    <name evidence="6" type="ORF">PUP29_01420</name>
</gene>
<dbReference type="Gene3D" id="1.20.5.640">
    <property type="entry name" value="Single helix bin"/>
    <property type="match status" value="1"/>
</dbReference>